<protein>
    <submittedName>
        <fullName evidence="5">Helix-turn-helix transcriptional regulator</fullName>
    </submittedName>
</protein>
<keyword evidence="3" id="KW-0804">Transcription</keyword>
<dbReference type="PROSITE" id="PS00622">
    <property type="entry name" value="HTH_LUXR_1"/>
    <property type="match status" value="1"/>
</dbReference>
<dbReference type="InterPro" id="IPR016032">
    <property type="entry name" value="Sig_transdc_resp-reg_C-effctor"/>
</dbReference>
<organism evidence="5 6">
    <name type="scientific">Shinella lacus</name>
    <dbReference type="NCBI Taxonomy" id="2654216"/>
    <lineage>
        <taxon>Bacteria</taxon>
        <taxon>Pseudomonadati</taxon>
        <taxon>Pseudomonadota</taxon>
        <taxon>Alphaproteobacteria</taxon>
        <taxon>Hyphomicrobiales</taxon>
        <taxon>Rhizobiaceae</taxon>
        <taxon>Shinella</taxon>
    </lineage>
</organism>
<dbReference type="InterPro" id="IPR000792">
    <property type="entry name" value="Tscrpt_reg_LuxR_C"/>
</dbReference>
<sequence>MLDQSMRAEFWQNLAVAIAATGTDEHVDRLIDMIGAVVSPDLITVTRYSATRRPEFVKHRGYSEEMVARYLETYYVFDPFYAHWRGERRTGIVPLKSLASDRMKRGRYIAEFLAQSEICDEIGVLLEDGDDWCLGIFLDRSRQPFRDADVDLLNERFSVFAALHALDTKTRQPSYSRSATPTAPGAVPANGPVIAAALWPELSARELELVELVLNGHPTATIAARLGIASGTVKNHRARIYEKLDITTERELFLHFFHRSQPH</sequence>
<dbReference type="PROSITE" id="PS50043">
    <property type="entry name" value="HTH_LUXR_2"/>
    <property type="match status" value="1"/>
</dbReference>
<dbReference type="PRINTS" id="PR00038">
    <property type="entry name" value="HTHLUXR"/>
</dbReference>
<dbReference type="PANTHER" id="PTHR44688:SF16">
    <property type="entry name" value="DNA-BINDING TRANSCRIPTIONAL ACTIVATOR DEVR_DOSR"/>
    <property type="match status" value="1"/>
</dbReference>
<dbReference type="Gene3D" id="1.10.10.10">
    <property type="entry name" value="Winged helix-like DNA-binding domain superfamily/Winged helix DNA-binding domain"/>
    <property type="match status" value="1"/>
</dbReference>
<dbReference type="CDD" id="cd06170">
    <property type="entry name" value="LuxR_C_like"/>
    <property type="match status" value="1"/>
</dbReference>
<dbReference type="PANTHER" id="PTHR44688">
    <property type="entry name" value="DNA-BINDING TRANSCRIPTIONAL ACTIVATOR DEVR_DOSR"/>
    <property type="match status" value="1"/>
</dbReference>
<dbReference type="RefSeq" id="WP_256120329.1">
    <property type="nucleotide sequence ID" value="NZ_WHSB02000014.1"/>
</dbReference>
<keyword evidence="2" id="KW-0238">DNA-binding</keyword>
<dbReference type="SUPFAM" id="SSF46894">
    <property type="entry name" value="C-terminal effector domain of the bipartite response regulators"/>
    <property type="match status" value="1"/>
</dbReference>
<dbReference type="Pfam" id="PF00196">
    <property type="entry name" value="GerE"/>
    <property type="match status" value="1"/>
</dbReference>
<proteinExistence type="predicted"/>
<dbReference type="SMART" id="SM00421">
    <property type="entry name" value="HTH_LUXR"/>
    <property type="match status" value="1"/>
</dbReference>
<name>A0ABT1RET3_9HYPH</name>
<accession>A0ABT1RET3</accession>
<reference evidence="5" key="1">
    <citation type="submission" date="2021-07" db="EMBL/GenBank/DDBJ databases">
        <title>Shinella sp. nov., a novel member of the genus Shinella from water.</title>
        <authorList>
            <person name="Deng Y."/>
        </authorList>
    </citation>
    <scope>NUCLEOTIDE SEQUENCE</scope>
    <source>
        <strain evidence="5">CPCC 100929</strain>
    </source>
</reference>
<gene>
    <name evidence="5" type="ORF">GB927_026985</name>
</gene>
<keyword evidence="6" id="KW-1185">Reference proteome</keyword>
<dbReference type="InterPro" id="IPR036388">
    <property type="entry name" value="WH-like_DNA-bd_sf"/>
</dbReference>
<evidence type="ECO:0000256" key="1">
    <source>
        <dbReference type="ARBA" id="ARBA00023015"/>
    </source>
</evidence>
<dbReference type="EMBL" id="WHSB02000014">
    <property type="protein sequence ID" value="MCQ4633706.1"/>
    <property type="molecule type" value="Genomic_DNA"/>
</dbReference>
<evidence type="ECO:0000259" key="4">
    <source>
        <dbReference type="PROSITE" id="PS50043"/>
    </source>
</evidence>
<feature type="domain" description="HTH luxR-type" evidence="4">
    <location>
        <begin position="195"/>
        <end position="260"/>
    </location>
</feature>
<evidence type="ECO:0000256" key="2">
    <source>
        <dbReference type="ARBA" id="ARBA00023125"/>
    </source>
</evidence>
<comment type="caution">
    <text evidence="5">The sequence shown here is derived from an EMBL/GenBank/DDBJ whole genome shotgun (WGS) entry which is preliminary data.</text>
</comment>
<dbReference type="Proteomes" id="UP000996601">
    <property type="component" value="Unassembled WGS sequence"/>
</dbReference>
<keyword evidence="1" id="KW-0805">Transcription regulation</keyword>
<evidence type="ECO:0000256" key="3">
    <source>
        <dbReference type="ARBA" id="ARBA00023163"/>
    </source>
</evidence>
<evidence type="ECO:0000313" key="6">
    <source>
        <dbReference type="Proteomes" id="UP000996601"/>
    </source>
</evidence>
<evidence type="ECO:0000313" key="5">
    <source>
        <dbReference type="EMBL" id="MCQ4633706.1"/>
    </source>
</evidence>